<evidence type="ECO:0000313" key="3">
    <source>
        <dbReference type="EMBL" id="UVI27495.1"/>
    </source>
</evidence>
<feature type="domain" description="Nudix hydrolase" evidence="2">
    <location>
        <begin position="32"/>
        <end position="175"/>
    </location>
</feature>
<sequence length="175" mass="19705">MVQLSEFPVLAGPMNWGVITSQFTLEQVSNETLISNISMIPTVGDRYVMMKLDTGAWELAGGTLKPNEAYLDALRREIREELGADLKSYTIIGHFRCSSKADRPYLPHIPHPSFIRLVGYGEVTITGDPLNPPDGEKVVTVEVVTIHEAVRRFEQINRLDLAELYRLVHEIRMAV</sequence>
<dbReference type="RefSeq" id="WP_258383583.1">
    <property type="nucleotide sequence ID" value="NZ_CP091430.1"/>
</dbReference>
<dbReference type="GO" id="GO:0016787">
    <property type="term" value="F:hydrolase activity"/>
    <property type="evidence" value="ECO:0007669"/>
    <property type="project" value="UniProtKB-KW"/>
</dbReference>
<dbReference type="PROSITE" id="PS51462">
    <property type="entry name" value="NUDIX"/>
    <property type="match status" value="1"/>
</dbReference>
<dbReference type="EMBL" id="CP091430">
    <property type="protein sequence ID" value="UVI27495.1"/>
    <property type="molecule type" value="Genomic_DNA"/>
</dbReference>
<dbReference type="InterPro" id="IPR000086">
    <property type="entry name" value="NUDIX_hydrolase_dom"/>
</dbReference>
<evidence type="ECO:0000259" key="2">
    <source>
        <dbReference type="PROSITE" id="PS51462"/>
    </source>
</evidence>
<protein>
    <submittedName>
        <fullName evidence="3">NUDIX hydrolase</fullName>
    </submittedName>
</protein>
<dbReference type="Proteomes" id="UP001057877">
    <property type="component" value="Chromosome"/>
</dbReference>
<gene>
    <name evidence="3" type="ORF">L1F29_18680</name>
</gene>
<organism evidence="3 4">
    <name type="scientific">Paenibacillus spongiae</name>
    <dbReference type="NCBI Taxonomy" id="2909671"/>
    <lineage>
        <taxon>Bacteria</taxon>
        <taxon>Bacillati</taxon>
        <taxon>Bacillota</taxon>
        <taxon>Bacilli</taxon>
        <taxon>Bacillales</taxon>
        <taxon>Paenibacillaceae</taxon>
        <taxon>Paenibacillus</taxon>
    </lineage>
</organism>
<reference evidence="3" key="1">
    <citation type="submission" date="2022-01" db="EMBL/GenBank/DDBJ databases">
        <title>Paenibacillus spongiae sp. nov., isolated from marine sponge.</title>
        <authorList>
            <person name="Li Z."/>
            <person name="Zhang M."/>
        </authorList>
    </citation>
    <scope>NUCLEOTIDE SEQUENCE</scope>
    <source>
        <strain evidence="3">PHS-Z3</strain>
    </source>
</reference>
<keyword evidence="1 3" id="KW-0378">Hydrolase</keyword>
<dbReference type="Gene3D" id="3.90.79.10">
    <property type="entry name" value="Nucleoside Triphosphate Pyrophosphohydrolase"/>
    <property type="match status" value="1"/>
</dbReference>
<dbReference type="InterPro" id="IPR020084">
    <property type="entry name" value="NUDIX_hydrolase_CS"/>
</dbReference>
<dbReference type="Pfam" id="PF00293">
    <property type="entry name" value="NUDIX"/>
    <property type="match status" value="1"/>
</dbReference>
<dbReference type="InterPro" id="IPR015797">
    <property type="entry name" value="NUDIX_hydrolase-like_dom_sf"/>
</dbReference>
<name>A0ABY5S4J9_9BACL</name>
<accession>A0ABY5S4J9</accession>
<dbReference type="CDD" id="cd02883">
    <property type="entry name" value="NUDIX_Hydrolase"/>
    <property type="match status" value="1"/>
</dbReference>
<evidence type="ECO:0000256" key="1">
    <source>
        <dbReference type="ARBA" id="ARBA00022801"/>
    </source>
</evidence>
<evidence type="ECO:0000313" key="4">
    <source>
        <dbReference type="Proteomes" id="UP001057877"/>
    </source>
</evidence>
<keyword evidence="4" id="KW-1185">Reference proteome</keyword>
<dbReference type="PROSITE" id="PS00893">
    <property type="entry name" value="NUDIX_BOX"/>
    <property type="match status" value="1"/>
</dbReference>
<dbReference type="SUPFAM" id="SSF55811">
    <property type="entry name" value="Nudix"/>
    <property type="match status" value="1"/>
</dbReference>
<proteinExistence type="predicted"/>